<organism evidence="1 2">
    <name type="scientific">Natronoglomus mannanivorans</name>
    <dbReference type="NCBI Taxonomy" id="2979990"/>
    <lineage>
        <taxon>Archaea</taxon>
        <taxon>Methanobacteriati</taxon>
        <taxon>Methanobacteriota</taxon>
        <taxon>Stenosarchaea group</taxon>
        <taxon>Halobacteria</taxon>
        <taxon>Halobacteriales</taxon>
        <taxon>Natrialbaceae</taxon>
        <taxon>Natronoglomus</taxon>
    </lineage>
</organism>
<dbReference type="InterPro" id="IPR036388">
    <property type="entry name" value="WH-like_DNA-bd_sf"/>
</dbReference>
<accession>A0ABT2QLY7</accession>
<evidence type="ECO:0000313" key="2">
    <source>
        <dbReference type="Proteomes" id="UP001320972"/>
    </source>
</evidence>
<name>A0ABT2QLY7_9EURY</name>
<dbReference type="Gene3D" id="1.10.10.10">
    <property type="entry name" value="Winged helix-like DNA-binding domain superfamily/Winged helix DNA-binding domain"/>
    <property type="match status" value="1"/>
</dbReference>
<dbReference type="Proteomes" id="UP001320972">
    <property type="component" value="Unassembled WGS sequence"/>
</dbReference>
<sequence>MPLEEDGPTAAHLAVLELLALDLPSSSRADRMRLSPKCIARSAGYKDSNHIGVVCRDLQRAELVTREDPGYYSITWRGKAYLEGELDASDLDVDEE</sequence>
<dbReference type="EMBL" id="JAOPKB010000030">
    <property type="protein sequence ID" value="MCU4975953.1"/>
    <property type="molecule type" value="Genomic_DNA"/>
</dbReference>
<gene>
    <name evidence="1" type="ORF">OB955_25070</name>
</gene>
<evidence type="ECO:0000313" key="1">
    <source>
        <dbReference type="EMBL" id="MCU4975953.1"/>
    </source>
</evidence>
<dbReference type="RefSeq" id="WP_338009499.1">
    <property type="nucleotide sequence ID" value="NZ_JAOPKB010000030.1"/>
</dbReference>
<protein>
    <submittedName>
        <fullName evidence="1">Uncharacterized protein</fullName>
    </submittedName>
</protein>
<reference evidence="1 2" key="1">
    <citation type="submission" date="2022-09" db="EMBL/GenBank/DDBJ databases">
        <title>Enrichment on poylsaccharides allowed isolation of novel metabolic and taxonomic groups of Haloarchaea.</title>
        <authorList>
            <person name="Sorokin D.Y."/>
            <person name="Elcheninov A.G."/>
            <person name="Khizhniak T.V."/>
            <person name="Kolganova T.V."/>
            <person name="Kublanov I.V."/>
        </authorList>
    </citation>
    <scope>NUCLEOTIDE SEQUENCE [LARGE SCALE GENOMIC DNA]</scope>
    <source>
        <strain evidence="1 2">AArc-m2/3/4</strain>
    </source>
</reference>
<comment type="caution">
    <text evidence="1">The sequence shown here is derived from an EMBL/GenBank/DDBJ whole genome shotgun (WGS) entry which is preliminary data.</text>
</comment>
<keyword evidence="2" id="KW-1185">Reference proteome</keyword>
<proteinExistence type="predicted"/>